<name>A0A6N6JIJ5_9RHOB</name>
<sequence length="90" mass="10187">MTHNLGSTSLKRKRRSADPMRSYDELPAPLRHWLAKAALPWSPTSARREWNRARAKGLSPEDALSFLSQAEASTLARDRFSIPNNLKTNI</sequence>
<feature type="region of interest" description="Disordered" evidence="1">
    <location>
        <begin position="1"/>
        <end position="22"/>
    </location>
</feature>
<gene>
    <name evidence="2" type="ORF">KIN_32350</name>
</gene>
<dbReference type="RefSeq" id="WP_243144951.1">
    <property type="nucleotide sequence ID" value="NZ_BLJE01000004.1"/>
</dbReference>
<dbReference type="Pfam" id="PF20135">
    <property type="entry name" value="DUF6525"/>
    <property type="match status" value="1"/>
</dbReference>
<evidence type="ECO:0000256" key="1">
    <source>
        <dbReference type="SAM" id="MobiDB-lite"/>
    </source>
</evidence>
<protein>
    <submittedName>
        <fullName evidence="2">Uncharacterized protein</fullName>
    </submittedName>
</protein>
<dbReference type="EMBL" id="BLJE01000004">
    <property type="protein sequence ID" value="GFE66161.1"/>
    <property type="molecule type" value="Genomic_DNA"/>
</dbReference>
<proteinExistence type="predicted"/>
<evidence type="ECO:0000313" key="2">
    <source>
        <dbReference type="EMBL" id="GFE66161.1"/>
    </source>
</evidence>
<organism evidence="2 3">
    <name type="scientific">Litoreibacter roseus</name>
    <dbReference type="NCBI Taxonomy" id="2601869"/>
    <lineage>
        <taxon>Bacteria</taxon>
        <taxon>Pseudomonadati</taxon>
        <taxon>Pseudomonadota</taxon>
        <taxon>Alphaproteobacteria</taxon>
        <taxon>Rhodobacterales</taxon>
        <taxon>Roseobacteraceae</taxon>
        <taxon>Litoreibacter</taxon>
    </lineage>
</organism>
<accession>A0A6N6JIJ5</accession>
<dbReference type="Proteomes" id="UP000436822">
    <property type="component" value="Unassembled WGS sequence"/>
</dbReference>
<evidence type="ECO:0000313" key="3">
    <source>
        <dbReference type="Proteomes" id="UP000436822"/>
    </source>
</evidence>
<keyword evidence="3" id="KW-1185">Reference proteome</keyword>
<dbReference type="InterPro" id="IPR045386">
    <property type="entry name" value="DUF6525"/>
</dbReference>
<reference evidence="2 3" key="1">
    <citation type="submission" date="2019-12" db="EMBL/GenBank/DDBJ databases">
        <title>Litoreibacter badius sp. nov., a novel bacteriochlorophyll a-containing bacterium in the genus Litoreibacter.</title>
        <authorList>
            <person name="Kanamuro M."/>
            <person name="Takabe Y."/>
            <person name="Mori K."/>
            <person name="Takaichi S."/>
            <person name="Hanada S."/>
        </authorList>
    </citation>
    <scope>NUCLEOTIDE SEQUENCE [LARGE SCALE GENOMIC DNA]</scope>
    <source>
        <strain evidence="2 3">K6</strain>
    </source>
</reference>
<comment type="caution">
    <text evidence="2">The sequence shown here is derived from an EMBL/GenBank/DDBJ whole genome shotgun (WGS) entry which is preliminary data.</text>
</comment>
<dbReference type="AlphaFoldDB" id="A0A6N6JIJ5"/>